<name>A0ABT9AZ40_9ACTN</name>
<protein>
    <submittedName>
        <fullName evidence="2">SAF domain-containing protein</fullName>
    </submittedName>
</protein>
<evidence type="ECO:0000313" key="3">
    <source>
        <dbReference type="Proteomes" id="UP001233314"/>
    </source>
</evidence>
<dbReference type="Pfam" id="PF08666">
    <property type="entry name" value="SAF"/>
    <property type="match status" value="1"/>
</dbReference>
<dbReference type="CDD" id="cd11614">
    <property type="entry name" value="SAF_CpaB_FlgA_like"/>
    <property type="match status" value="1"/>
</dbReference>
<dbReference type="Proteomes" id="UP001233314">
    <property type="component" value="Unassembled WGS sequence"/>
</dbReference>
<keyword evidence="3" id="KW-1185">Reference proteome</keyword>
<evidence type="ECO:0000313" key="2">
    <source>
        <dbReference type="EMBL" id="MDO7867697.1"/>
    </source>
</evidence>
<accession>A0ABT9AZ40</accession>
<evidence type="ECO:0000259" key="1">
    <source>
        <dbReference type="SMART" id="SM00858"/>
    </source>
</evidence>
<dbReference type="RefSeq" id="WP_305027084.1">
    <property type="nucleotide sequence ID" value="NZ_JAUQTA010000001.1"/>
</dbReference>
<proteinExistence type="predicted"/>
<dbReference type="SMART" id="SM00858">
    <property type="entry name" value="SAF"/>
    <property type="match status" value="1"/>
</dbReference>
<reference evidence="2 3" key="1">
    <citation type="submission" date="2023-07" db="EMBL/GenBank/DDBJ databases">
        <title>Nocardioides sp. nov WY-20 isolated from soil.</title>
        <authorList>
            <person name="Liu B."/>
            <person name="Wan Y."/>
        </authorList>
    </citation>
    <scope>NUCLEOTIDE SEQUENCE [LARGE SCALE GENOMIC DNA]</scope>
    <source>
        <strain evidence="2 3">WY-20</strain>
    </source>
</reference>
<dbReference type="InterPro" id="IPR013974">
    <property type="entry name" value="SAF"/>
</dbReference>
<gene>
    <name evidence="2" type="ORF">Q5722_04860</name>
</gene>
<feature type="domain" description="SAF" evidence="1">
    <location>
        <begin position="52"/>
        <end position="111"/>
    </location>
</feature>
<comment type="caution">
    <text evidence="2">The sequence shown here is derived from an EMBL/GenBank/DDBJ whole genome shotgun (WGS) entry which is preliminary data.</text>
</comment>
<sequence length="213" mass="21242">MDFSGVRRRLGAVAGELRRAILVRRRLLSAVCAAVAVLATVRAVAPPPPRTAAVLVAVRALAAGEVVGAADVASTALPVAVVPSDAAAAPVGRTLAGAVAPGEVVTEARLVGPSLLEGHDGLVAMPVRIADAAVVGLLRVGDRVDLFAADPAAATPSGVLVLQAGLVLALPRQTEAPTDGQRGRLLVLAVTADQGVEIAGRAARGLLTVALAR</sequence>
<dbReference type="EMBL" id="JAUQTA010000001">
    <property type="protein sequence ID" value="MDO7867697.1"/>
    <property type="molecule type" value="Genomic_DNA"/>
</dbReference>
<organism evidence="2 3">
    <name type="scientific">Nocardioides jiangxiensis</name>
    <dbReference type="NCBI Taxonomy" id="3064524"/>
    <lineage>
        <taxon>Bacteria</taxon>
        <taxon>Bacillati</taxon>
        <taxon>Actinomycetota</taxon>
        <taxon>Actinomycetes</taxon>
        <taxon>Propionibacteriales</taxon>
        <taxon>Nocardioidaceae</taxon>
        <taxon>Nocardioides</taxon>
    </lineage>
</organism>